<keyword evidence="7" id="KW-1185">Reference proteome</keyword>
<reference evidence="6 7" key="1">
    <citation type="journal article" date="2018" name="G3 (Bethesda)">
        <title>Phylogenetic and Phylogenomic Definition of Rhizopus Species.</title>
        <authorList>
            <person name="Gryganskyi A.P."/>
            <person name="Golan J."/>
            <person name="Dolatabadi S."/>
            <person name="Mondo S."/>
            <person name="Robb S."/>
            <person name="Idnurm A."/>
            <person name="Muszewska A."/>
            <person name="Steczkiewicz K."/>
            <person name="Masonjones S."/>
            <person name="Liao H.L."/>
            <person name="Gajdeczka M.T."/>
            <person name="Anike F."/>
            <person name="Vuek A."/>
            <person name="Anishchenko I.M."/>
            <person name="Voigt K."/>
            <person name="de Hoog G.S."/>
            <person name="Smith M.E."/>
            <person name="Heitman J."/>
            <person name="Vilgalys R."/>
            <person name="Stajich J.E."/>
        </authorList>
    </citation>
    <scope>NUCLEOTIDE SEQUENCE [LARGE SCALE GENOMIC DNA]</scope>
    <source>
        <strain evidence="6 7">CBS 357.93</strain>
    </source>
</reference>
<dbReference type="Gene3D" id="3.30.390.80">
    <property type="entry name" value="DNA repair protein Rad52/59/22"/>
    <property type="match status" value="1"/>
</dbReference>
<gene>
    <name evidence="6" type="primary">RAD52</name>
    <name evidence="6" type="ORF">CU097_012964</name>
</gene>
<feature type="region of interest" description="Disordered" evidence="5">
    <location>
        <begin position="173"/>
        <end position="239"/>
    </location>
</feature>
<comment type="similarity">
    <text evidence="1">Belongs to the RAD52 family.</text>
</comment>
<dbReference type="SUPFAM" id="SSF54768">
    <property type="entry name" value="dsRNA-binding domain-like"/>
    <property type="match status" value="1"/>
</dbReference>
<accession>A0A367K7S0</accession>
<sequence length="303" mass="33700">MTTNTPFTEEEIKLISEKLQRSLGPEFLTQRPGPSGRLTYIEGKTAINLANEIFGFNGWTSEIKDTTVDFADVLENGRVNLGVSVTVRISLKDGTFHEDIGYGSAENSKSKAIAFEKAKKQAVTDATKRTLRNFGNALGNCIYDKVYLSGIARMANPQIKFTPVNLYRHSQFDTSKNASTSDATTTTDSSAPTTSTANVRQSDNTTNTKPETVSTNDSVRSAHVSATTSSAPQSIPRYQPLIPEDGFSYEGDDMFDQDFNETDLQALECRMNLEHRENSFSILREEYAPTEQERNDLNDRKSW</sequence>
<keyword evidence="3" id="KW-0233">DNA recombination</keyword>
<dbReference type="EMBL" id="PJQL01000214">
    <property type="protein sequence ID" value="RCH98217.1"/>
    <property type="molecule type" value="Genomic_DNA"/>
</dbReference>
<dbReference type="InterPro" id="IPR041247">
    <property type="entry name" value="Rad52_fam"/>
</dbReference>
<dbReference type="STRING" id="86630.A0A367K7S0"/>
<feature type="compositionally biased region" description="Low complexity" evidence="5">
    <location>
        <begin position="173"/>
        <end position="197"/>
    </location>
</feature>
<dbReference type="Proteomes" id="UP000252139">
    <property type="component" value="Unassembled WGS sequence"/>
</dbReference>
<protein>
    <submittedName>
        <fullName evidence="6">DNA repair protein rad52</fullName>
    </submittedName>
</protein>
<dbReference type="FunFam" id="3.30.390.80:FF:000001">
    <property type="entry name" value="DNA repair protein RAD52 homolog"/>
    <property type="match status" value="1"/>
</dbReference>
<dbReference type="GO" id="GO:0005634">
    <property type="term" value="C:nucleus"/>
    <property type="evidence" value="ECO:0007669"/>
    <property type="project" value="TreeGrafter"/>
</dbReference>
<dbReference type="GO" id="GO:0006312">
    <property type="term" value="P:mitotic recombination"/>
    <property type="evidence" value="ECO:0007669"/>
    <property type="project" value="TreeGrafter"/>
</dbReference>
<dbReference type="PANTHER" id="PTHR12132">
    <property type="entry name" value="DNA REPAIR AND RECOMBINATION PROTEIN RAD52, RAD59"/>
    <property type="match status" value="1"/>
</dbReference>
<comment type="caution">
    <text evidence="6">The sequence shown here is derived from an EMBL/GenBank/DDBJ whole genome shotgun (WGS) entry which is preliminary data.</text>
</comment>
<name>A0A367K7S0_RHIAZ</name>
<keyword evidence="4" id="KW-0234">DNA repair</keyword>
<dbReference type="Pfam" id="PF04098">
    <property type="entry name" value="Rad52_Rad22"/>
    <property type="match status" value="1"/>
</dbReference>
<evidence type="ECO:0000313" key="7">
    <source>
        <dbReference type="Proteomes" id="UP000252139"/>
    </source>
</evidence>
<dbReference type="AlphaFoldDB" id="A0A367K7S0"/>
<evidence type="ECO:0000313" key="6">
    <source>
        <dbReference type="EMBL" id="RCH98217.1"/>
    </source>
</evidence>
<organism evidence="6 7">
    <name type="scientific">Rhizopus azygosporus</name>
    <name type="common">Rhizopus microsporus var. azygosporus</name>
    <dbReference type="NCBI Taxonomy" id="86630"/>
    <lineage>
        <taxon>Eukaryota</taxon>
        <taxon>Fungi</taxon>
        <taxon>Fungi incertae sedis</taxon>
        <taxon>Mucoromycota</taxon>
        <taxon>Mucoromycotina</taxon>
        <taxon>Mucoromycetes</taxon>
        <taxon>Mucorales</taxon>
        <taxon>Mucorineae</taxon>
        <taxon>Rhizopodaceae</taxon>
        <taxon>Rhizopus</taxon>
    </lineage>
</organism>
<dbReference type="OrthoDB" id="206565at2759"/>
<dbReference type="InterPro" id="IPR042525">
    <property type="entry name" value="Rad52_Rad59_Rad22_sf"/>
</dbReference>
<dbReference type="PANTHER" id="PTHR12132:SF1">
    <property type="entry name" value="DNA REPAIR PROTEIN RAD52 HOMOLOG"/>
    <property type="match status" value="1"/>
</dbReference>
<evidence type="ECO:0000256" key="3">
    <source>
        <dbReference type="ARBA" id="ARBA00023172"/>
    </source>
</evidence>
<keyword evidence="2" id="KW-0227">DNA damage</keyword>
<dbReference type="InterPro" id="IPR007232">
    <property type="entry name" value="Rad52_Rad59_Rad22"/>
</dbReference>
<dbReference type="GO" id="GO:0000724">
    <property type="term" value="P:double-strand break repair via homologous recombination"/>
    <property type="evidence" value="ECO:0007669"/>
    <property type="project" value="TreeGrafter"/>
</dbReference>
<evidence type="ECO:0000256" key="1">
    <source>
        <dbReference type="ARBA" id="ARBA00006638"/>
    </source>
</evidence>
<evidence type="ECO:0000256" key="5">
    <source>
        <dbReference type="SAM" id="MobiDB-lite"/>
    </source>
</evidence>
<dbReference type="GO" id="GO:0003697">
    <property type="term" value="F:single-stranded DNA binding"/>
    <property type="evidence" value="ECO:0007669"/>
    <property type="project" value="UniProtKB-ARBA"/>
</dbReference>
<feature type="region of interest" description="Disordered" evidence="5">
    <location>
        <begin position="284"/>
        <end position="303"/>
    </location>
</feature>
<dbReference type="GO" id="GO:0045002">
    <property type="term" value="P:double-strand break repair via single-strand annealing"/>
    <property type="evidence" value="ECO:0007669"/>
    <property type="project" value="TreeGrafter"/>
</dbReference>
<proteinExistence type="inferred from homology"/>
<evidence type="ECO:0000256" key="2">
    <source>
        <dbReference type="ARBA" id="ARBA00022763"/>
    </source>
</evidence>
<feature type="compositionally biased region" description="Polar residues" evidence="5">
    <location>
        <begin position="198"/>
        <end position="233"/>
    </location>
</feature>
<evidence type="ECO:0000256" key="4">
    <source>
        <dbReference type="ARBA" id="ARBA00023204"/>
    </source>
</evidence>